<feature type="compositionally biased region" description="Basic and acidic residues" evidence="1">
    <location>
        <begin position="17"/>
        <end position="28"/>
    </location>
</feature>
<reference evidence="2" key="1">
    <citation type="journal article" date="2021" name="Microb. Physiol.">
        <title>Proteogenomic Insights into the Physiology of Marine, Sulfate-Reducing, Filamentous Desulfonema limicola and Desulfonema magnum.</title>
        <authorList>
            <person name="Schnaars V."/>
            <person name="Wohlbrand L."/>
            <person name="Scheve S."/>
            <person name="Hinrichs C."/>
            <person name="Reinhardt R."/>
            <person name="Rabus R."/>
        </authorList>
    </citation>
    <scope>NUCLEOTIDE SEQUENCE</scope>
    <source>
        <strain evidence="2">4be13</strain>
    </source>
</reference>
<sequence>MTEHLANQNASAVNTYPKDHRSYDEKKSTYSLTRGGSCPTVIVRNVSLGTAIGTMILALDKDRVSDR</sequence>
<dbReference type="EMBL" id="CP061800">
    <property type="protein sequence ID" value="QTA84286.1"/>
    <property type="molecule type" value="Genomic_DNA"/>
</dbReference>
<dbReference type="Proteomes" id="UP000663722">
    <property type="component" value="Chromosome"/>
</dbReference>
<evidence type="ECO:0000256" key="1">
    <source>
        <dbReference type="SAM" id="MobiDB-lite"/>
    </source>
</evidence>
<evidence type="ECO:0000313" key="3">
    <source>
        <dbReference type="Proteomes" id="UP000663722"/>
    </source>
</evidence>
<protein>
    <submittedName>
        <fullName evidence="2">Uncharacterized protein</fullName>
    </submittedName>
</protein>
<keyword evidence="3" id="KW-1185">Reference proteome</keyword>
<organism evidence="2 3">
    <name type="scientific">Desulfonema magnum</name>
    <dbReference type="NCBI Taxonomy" id="45655"/>
    <lineage>
        <taxon>Bacteria</taxon>
        <taxon>Pseudomonadati</taxon>
        <taxon>Thermodesulfobacteriota</taxon>
        <taxon>Desulfobacteria</taxon>
        <taxon>Desulfobacterales</taxon>
        <taxon>Desulfococcaceae</taxon>
        <taxon>Desulfonema</taxon>
    </lineage>
</organism>
<evidence type="ECO:0000313" key="2">
    <source>
        <dbReference type="EMBL" id="QTA84286.1"/>
    </source>
</evidence>
<accession>A0A975BF44</accession>
<dbReference type="KEGG" id="dmm:dnm_002800"/>
<dbReference type="AlphaFoldDB" id="A0A975BF44"/>
<feature type="region of interest" description="Disordered" evidence="1">
    <location>
        <begin position="1"/>
        <end position="34"/>
    </location>
</feature>
<feature type="compositionally biased region" description="Polar residues" evidence="1">
    <location>
        <begin position="1"/>
        <end position="14"/>
    </location>
</feature>
<name>A0A975BF44_9BACT</name>
<proteinExistence type="predicted"/>
<gene>
    <name evidence="2" type="ORF">dnm_002800</name>
</gene>